<dbReference type="AlphaFoldDB" id="A0A2Y9CK85"/>
<dbReference type="InterPro" id="IPR023481">
    <property type="entry name" value="Uncharacterised_ViaA"/>
</dbReference>
<evidence type="ECO:0000313" key="2">
    <source>
        <dbReference type="EMBL" id="AWK13241.1"/>
    </source>
</evidence>
<protein>
    <recommendedName>
        <fullName evidence="1">Regulatory protein ViaA</fullName>
    </recommendedName>
    <alternativeName>
        <fullName evidence="1">VWA interacting with AAA+ ATPase</fullName>
    </alternativeName>
</protein>
<dbReference type="HAMAP" id="MF_01626">
    <property type="entry name" value="ViaA"/>
    <property type="match status" value="1"/>
</dbReference>
<dbReference type="Gene3D" id="3.40.50.410">
    <property type="entry name" value="von Willebrand factor, type A domain"/>
    <property type="match status" value="1"/>
</dbReference>
<sequence>MLSLATLDMLLSISEGTLVEEIVIGVLATPQLATLFAKFPRIKRALTKDIPRWKQNFQQRIQEARVPSNLAEEFFLYQHSQQENSTLFYQHLTAIVDELTTLNSPFLTQAKNIIDASDFEQNPPSGESLQCLFLQRWRLSLTLQTLNIHHTLLEQEKEKLLAELQQRLALSGALEPLLADNDTAAGRLWDMSHGQLQQNDYQLLQQYTDFLQQQTELQQIAEQLGRSKTAKTQPNAETHVGSYTLMVRQPDTFPEEVSGIQQSNDILRLLPTELMLLGINELEFEFYRRLLERRLLTYRLQGDHWQKQQWQRTVNQQGGEQQPRGPFIVCVDTSGSMGQFSEQCAKAFCLALLRIALADSRRCYVMLFATEVVHYELSADNGIEQAIRFLGQRFRGGTDLAACLANTLAKMEEQQWIDTDAIIISDFIAQRLPQDLIKKIKTQQQIHQHRFHAIAMSSYGKPGIMQIFDHIWRFDNGLKSRLLRRWRH</sequence>
<dbReference type="Pfam" id="PF05762">
    <property type="entry name" value="VWA_CoxE"/>
    <property type="match status" value="1"/>
</dbReference>
<comment type="function">
    <text evidence="1">Component of the RavA-ViaA chaperone complex, which may act on the membrane to optimize the function of some of the respiratory chains. ViaA stimulates the ATPase activity of RavA.</text>
</comment>
<comment type="similarity">
    <text evidence="1">Belongs to the ViaA family.</text>
</comment>
<dbReference type="RefSeq" id="WP_072549794.1">
    <property type="nucleotide sequence ID" value="NZ_CP021659.1"/>
</dbReference>
<dbReference type="STRING" id="1878942.GCA_900128755_00458"/>
<keyword evidence="1" id="KW-0143">Chaperone</keyword>
<reference evidence="2 3" key="1">
    <citation type="submission" date="2017-05" db="EMBL/GenBank/DDBJ databases">
        <title>Genome sequence of Candidatus Fukatsuia symbiotica and Candidatus Hamiltonella defensa from Acyrthosiphon pisum strain 5D.</title>
        <authorList>
            <person name="Patel V.A."/>
            <person name="Chevignon G."/>
            <person name="Russell J.A."/>
            <person name="Oliver K.M."/>
        </authorList>
    </citation>
    <scope>NUCLEOTIDE SEQUENCE [LARGE SCALE GENOMIC DNA]</scope>
    <source>
        <strain evidence="2 3">5D</strain>
    </source>
</reference>
<proteinExistence type="inferred from homology"/>
<dbReference type="CDD" id="cd01462">
    <property type="entry name" value="VWA_YIEM_type"/>
    <property type="match status" value="1"/>
</dbReference>
<dbReference type="NCBIfam" id="NF008230">
    <property type="entry name" value="PRK10997.1"/>
    <property type="match status" value="1"/>
</dbReference>
<dbReference type="OrthoDB" id="387240at2"/>
<evidence type="ECO:0000256" key="1">
    <source>
        <dbReference type="HAMAP-Rule" id="MF_01626"/>
    </source>
</evidence>
<dbReference type="PANTHER" id="PTHR36846:SF1">
    <property type="entry name" value="PROTEIN VIAA"/>
    <property type="match status" value="1"/>
</dbReference>
<comment type="subcellular location">
    <subcellularLocation>
        <location evidence="1">Cytoplasm</location>
    </subcellularLocation>
</comment>
<dbReference type="InterPro" id="IPR036465">
    <property type="entry name" value="vWFA_dom_sf"/>
</dbReference>
<dbReference type="KEGG" id="fsm:CCS41_00010"/>
<dbReference type="InterPro" id="IPR008912">
    <property type="entry name" value="Uncharacterised_CoxE"/>
</dbReference>
<name>A0A2Y9CK85_9GAMM</name>
<dbReference type="GO" id="GO:0005829">
    <property type="term" value="C:cytosol"/>
    <property type="evidence" value="ECO:0007669"/>
    <property type="project" value="TreeGrafter"/>
</dbReference>
<evidence type="ECO:0000313" key="3">
    <source>
        <dbReference type="Proteomes" id="UP000261875"/>
    </source>
</evidence>
<dbReference type="PANTHER" id="PTHR36846">
    <property type="entry name" value="PROTEIN VIAA"/>
    <property type="match status" value="1"/>
</dbReference>
<dbReference type="SUPFAM" id="SSF53300">
    <property type="entry name" value="vWA-like"/>
    <property type="match status" value="1"/>
</dbReference>
<dbReference type="Proteomes" id="UP000261875">
    <property type="component" value="Chromosome"/>
</dbReference>
<keyword evidence="1" id="KW-0963">Cytoplasm</keyword>
<dbReference type="EMBL" id="CP021659">
    <property type="protein sequence ID" value="AWK13241.1"/>
    <property type="molecule type" value="Genomic_DNA"/>
</dbReference>
<accession>A0A2Y9CK85</accession>
<gene>
    <name evidence="1" type="primary">viaA</name>
    <name evidence="2" type="ORF">CCS41_00010</name>
</gene>
<keyword evidence="3" id="KW-1185">Reference proteome</keyword>
<organism evidence="2 3">
    <name type="scientific">Candidatus Fukatsuia symbiotica</name>
    <dbReference type="NCBI Taxonomy" id="1878942"/>
    <lineage>
        <taxon>Bacteria</taxon>
        <taxon>Pseudomonadati</taxon>
        <taxon>Pseudomonadota</taxon>
        <taxon>Gammaproteobacteria</taxon>
        <taxon>Enterobacterales</taxon>
        <taxon>Yersiniaceae</taxon>
        <taxon>Candidatus Fukatsuia</taxon>
    </lineage>
</organism>
<comment type="subunit">
    <text evidence="1">Homodimer. Interacts with RavA.</text>
</comment>